<evidence type="ECO:0000313" key="2">
    <source>
        <dbReference type="Proteomes" id="UP001159363"/>
    </source>
</evidence>
<sequence length="106" mass="12315">MYRVVSHRHKPIKGLLCVNHLTQTRCLCLGSSEDEDKNVCLNYKMKVKIFQNENFKPVNRQVGAFVVFHYDSHLYPGVIKNIHTDGAIVSAMQKSVKAWRWPEKED</sequence>
<accession>A0ABQ9I0Z7</accession>
<gene>
    <name evidence="1" type="ORF">PR048_009838</name>
</gene>
<organism evidence="1 2">
    <name type="scientific">Dryococelus australis</name>
    <dbReference type="NCBI Taxonomy" id="614101"/>
    <lineage>
        <taxon>Eukaryota</taxon>
        <taxon>Metazoa</taxon>
        <taxon>Ecdysozoa</taxon>
        <taxon>Arthropoda</taxon>
        <taxon>Hexapoda</taxon>
        <taxon>Insecta</taxon>
        <taxon>Pterygota</taxon>
        <taxon>Neoptera</taxon>
        <taxon>Polyneoptera</taxon>
        <taxon>Phasmatodea</taxon>
        <taxon>Verophasmatodea</taxon>
        <taxon>Anareolatae</taxon>
        <taxon>Phasmatidae</taxon>
        <taxon>Eurycanthinae</taxon>
        <taxon>Dryococelus</taxon>
    </lineage>
</organism>
<dbReference type="EMBL" id="JARBHB010000003">
    <property type="protein sequence ID" value="KAJ8890330.1"/>
    <property type="molecule type" value="Genomic_DNA"/>
</dbReference>
<name>A0ABQ9I0Z7_9NEOP</name>
<protein>
    <submittedName>
        <fullName evidence="1">Uncharacterized protein</fullName>
    </submittedName>
</protein>
<evidence type="ECO:0000313" key="1">
    <source>
        <dbReference type="EMBL" id="KAJ8890330.1"/>
    </source>
</evidence>
<dbReference type="Proteomes" id="UP001159363">
    <property type="component" value="Chromosome 3"/>
</dbReference>
<proteinExistence type="predicted"/>
<reference evidence="1 2" key="1">
    <citation type="submission" date="2023-02" db="EMBL/GenBank/DDBJ databases">
        <title>LHISI_Scaffold_Assembly.</title>
        <authorList>
            <person name="Stuart O.P."/>
            <person name="Cleave R."/>
            <person name="Magrath M.J.L."/>
            <person name="Mikheyev A.S."/>
        </authorList>
    </citation>
    <scope>NUCLEOTIDE SEQUENCE [LARGE SCALE GENOMIC DNA]</scope>
    <source>
        <strain evidence="1">Daus_M_001</strain>
        <tissue evidence="1">Leg muscle</tissue>
    </source>
</reference>
<keyword evidence="2" id="KW-1185">Reference proteome</keyword>
<comment type="caution">
    <text evidence="1">The sequence shown here is derived from an EMBL/GenBank/DDBJ whole genome shotgun (WGS) entry which is preliminary data.</text>
</comment>